<evidence type="ECO:0000256" key="1">
    <source>
        <dbReference type="ARBA" id="ARBA00022737"/>
    </source>
</evidence>
<accession>Q20CJ8</accession>
<evidence type="ECO:0000256" key="2">
    <source>
        <dbReference type="ARBA" id="ARBA00023125"/>
    </source>
</evidence>
<dbReference type="SUPFAM" id="SSF46689">
    <property type="entry name" value="Homeodomain-like"/>
    <property type="match status" value="1"/>
</dbReference>
<protein>
    <submittedName>
        <fullName evidence="5">EMYB6</fullName>
    </submittedName>
</protein>
<dbReference type="InterPro" id="IPR009057">
    <property type="entry name" value="Homeodomain-like_sf"/>
</dbReference>
<dbReference type="InterPro" id="IPR001005">
    <property type="entry name" value="SANT/Myb"/>
</dbReference>
<dbReference type="EMBL" id="DQ356931">
    <property type="protein sequence ID" value="ABC96074.1"/>
    <property type="molecule type" value="Genomic_DNA"/>
</dbReference>
<dbReference type="SMART" id="SM00717">
    <property type="entry name" value="SANT"/>
    <property type="match status" value="2"/>
</dbReference>
<keyword evidence="2" id="KW-0238">DNA-binding</keyword>
<feature type="domain" description="Myb-like" evidence="3">
    <location>
        <begin position="27"/>
        <end position="80"/>
    </location>
</feature>
<feature type="domain" description="Myb-like" evidence="3">
    <location>
        <begin position="81"/>
        <end position="131"/>
    </location>
</feature>
<name>Q20CJ8_EUPAE</name>
<dbReference type="InterPro" id="IPR050560">
    <property type="entry name" value="MYB_TF"/>
</dbReference>
<gene>
    <name evidence="5" type="primary">emyb6</name>
</gene>
<evidence type="ECO:0000259" key="4">
    <source>
        <dbReference type="PROSITE" id="PS51294"/>
    </source>
</evidence>
<dbReference type="AlphaFoldDB" id="Q20CJ8"/>
<feature type="domain" description="HTH myb-type" evidence="4">
    <location>
        <begin position="23"/>
        <end position="84"/>
    </location>
</feature>
<keyword evidence="1" id="KW-0677">Repeat</keyword>
<dbReference type="PROSITE" id="PS51294">
    <property type="entry name" value="HTH_MYB"/>
    <property type="match status" value="2"/>
</dbReference>
<feature type="domain" description="HTH myb-type" evidence="4">
    <location>
        <begin position="85"/>
        <end position="135"/>
    </location>
</feature>
<dbReference type="Gene3D" id="1.10.10.60">
    <property type="entry name" value="Homeodomain-like"/>
    <property type="match status" value="2"/>
</dbReference>
<reference evidence="5" key="1">
    <citation type="submission" date="2006-01" db="EMBL/GenBank/DDBJ databases">
        <authorList>
            <person name="Lv J."/>
            <person name="Yang H."/>
            <person name="Li Z."/>
            <person name="Liang X."/>
            <person name="Zhang X."/>
            <person name="Qin P."/>
            <person name="Yang T."/>
        </authorList>
    </citation>
    <scope>NUCLEOTIDE SEQUENCE</scope>
</reference>
<evidence type="ECO:0000313" key="5">
    <source>
        <dbReference type="EMBL" id="ABC96074.1"/>
    </source>
</evidence>
<dbReference type="GO" id="GO:0000978">
    <property type="term" value="F:RNA polymerase II cis-regulatory region sequence-specific DNA binding"/>
    <property type="evidence" value="ECO:0007669"/>
    <property type="project" value="TreeGrafter"/>
</dbReference>
<dbReference type="InterPro" id="IPR017930">
    <property type="entry name" value="Myb_dom"/>
</dbReference>
<dbReference type="Pfam" id="PF13921">
    <property type="entry name" value="Myb_DNA-bind_6"/>
    <property type="match status" value="1"/>
</dbReference>
<evidence type="ECO:0000259" key="3">
    <source>
        <dbReference type="PROSITE" id="PS50090"/>
    </source>
</evidence>
<dbReference type="PANTHER" id="PTHR45614:SF274">
    <property type="entry name" value="MYB-LIKE DNA-BINDING PROTEIN"/>
    <property type="match status" value="1"/>
</dbReference>
<dbReference type="CDD" id="cd00167">
    <property type="entry name" value="SANT"/>
    <property type="match status" value="2"/>
</dbReference>
<dbReference type="PANTHER" id="PTHR45614">
    <property type="entry name" value="MYB PROTEIN-RELATED"/>
    <property type="match status" value="1"/>
</dbReference>
<organism evidence="5">
    <name type="scientific">Euplotes aediculatus</name>
    <name type="common">Ciliate</name>
    <dbReference type="NCBI Taxonomy" id="5940"/>
    <lineage>
        <taxon>Eukaryota</taxon>
        <taxon>Sar</taxon>
        <taxon>Alveolata</taxon>
        <taxon>Ciliophora</taxon>
        <taxon>Intramacronucleata</taxon>
        <taxon>Spirotrichea</taxon>
        <taxon>Hypotrichia</taxon>
        <taxon>Euplotida</taxon>
        <taxon>Euplotidae</taxon>
        <taxon>Euplotes</taxon>
    </lineage>
</organism>
<sequence>MSISDEEYLEVVSDDDTKKRKKGKVFKRKKWTEEEDLAISQLVGEIGECNWGTIAERMSKEFNIKGRTGKQCRERWHNHLAPNVKKEPLTADEEDLIFKYHICEGNRWAEISKRLGKRTDNAIKNHFYATLRRYMRRINKALK</sequence>
<dbReference type="PROSITE" id="PS50090">
    <property type="entry name" value="MYB_LIKE"/>
    <property type="match status" value="2"/>
</dbReference>
<dbReference type="GO" id="GO:0000981">
    <property type="term" value="F:DNA-binding transcription factor activity, RNA polymerase II-specific"/>
    <property type="evidence" value="ECO:0007669"/>
    <property type="project" value="TreeGrafter"/>
</dbReference>
<proteinExistence type="predicted"/>
<dbReference type="FunFam" id="1.10.10.60:FF:000010">
    <property type="entry name" value="Transcriptional activator Myb isoform A"/>
    <property type="match status" value="1"/>
</dbReference>
<dbReference type="GO" id="GO:0005634">
    <property type="term" value="C:nucleus"/>
    <property type="evidence" value="ECO:0007669"/>
    <property type="project" value="TreeGrafter"/>
</dbReference>